<dbReference type="InterPro" id="IPR058240">
    <property type="entry name" value="rSAM_sf"/>
</dbReference>
<dbReference type="Pfam" id="PF04055">
    <property type="entry name" value="Radical_SAM"/>
    <property type="match status" value="1"/>
</dbReference>
<dbReference type="SFLD" id="SFLDG01386">
    <property type="entry name" value="main_SPASM_domain-containing"/>
    <property type="match status" value="1"/>
</dbReference>
<dbReference type="SFLD" id="SFLDG01384">
    <property type="entry name" value="thioether_bond_formation_requi"/>
    <property type="match status" value="1"/>
</dbReference>
<dbReference type="PANTHER" id="PTHR43273">
    <property type="entry name" value="ANAEROBIC SULFATASE-MATURATING ENZYME HOMOLOG ASLB-RELATED"/>
    <property type="match status" value="1"/>
</dbReference>
<dbReference type="PROSITE" id="PS01305">
    <property type="entry name" value="MOAA_NIFB_PQQE"/>
    <property type="match status" value="1"/>
</dbReference>
<dbReference type="SFLD" id="SFLDS00029">
    <property type="entry name" value="Radical_SAM"/>
    <property type="match status" value="1"/>
</dbReference>
<evidence type="ECO:0000256" key="4">
    <source>
        <dbReference type="ARBA" id="ARBA00022723"/>
    </source>
</evidence>
<organism evidence="9 10">
    <name type="scientific">Paenibacillus silagei</name>
    <dbReference type="NCBI Taxonomy" id="1670801"/>
    <lineage>
        <taxon>Bacteria</taxon>
        <taxon>Bacillati</taxon>
        <taxon>Bacillota</taxon>
        <taxon>Bacilli</taxon>
        <taxon>Bacillales</taxon>
        <taxon>Paenibacillaceae</taxon>
        <taxon>Paenibacillus</taxon>
    </lineage>
</organism>
<dbReference type="EMBL" id="JAGGLV010000002">
    <property type="protein sequence ID" value="MBP2110803.1"/>
    <property type="molecule type" value="Genomic_DNA"/>
</dbReference>
<protein>
    <recommendedName>
        <fullName evidence="8">Radical SAM core domain-containing protein</fullName>
    </recommendedName>
</protein>
<proteinExistence type="inferred from homology"/>
<dbReference type="Gene3D" id="3.20.20.70">
    <property type="entry name" value="Aldolase class I"/>
    <property type="match status" value="1"/>
</dbReference>
<evidence type="ECO:0000256" key="1">
    <source>
        <dbReference type="ARBA" id="ARBA00001966"/>
    </source>
</evidence>
<keyword evidence="5" id="KW-0408">Iron</keyword>
<dbReference type="InterPro" id="IPR023867">
    <property type="entry name" value="Sulphatase_maturase_rSAM"/>
</dbReference>
<keyword evidence="4" id="KW-0479">Metal-binding</keyword>
<dbReference type="Proteomes" id="UP000773462">
    <property type="component" value="Unassembled WGS sequence"/>
</dbReference>
<comment type="cofactor">
    <cofactor evidence="1">
        <name>[4Fe-4S] cluster</name>
        <dbReference type="ChEBI" id="CHEBI:49883"/>
    </cofactor>
</comment>
<evidence type="ECO:0000256" key="5">
    <source>
        <dbReference type="ARBA" id="ARBA00023004"/>
    </source>
</evidence>
<evidence type="ECO:0000256" key="3">
    <source>
        <dbReference type="ARBA" id="ARBA00022691"/>
    </source>
</evidence>
<evidence type="ECO:0000259" key="8">
    <source>
        <dbReference type="PROSITE" id="PS51918"/>
    </source>
</evidence>
<dbReference type="SUPFAM" id="SSF102114">
    <property type="entry name" value="Radical SAM enzymes"/>
    <property type="match status" value="1"/>
</dbReference>
<dbReference type="InterPro" id="IPR007197">
    <property type="entry name" value="rSAM"/>
</dbReference>
<keyword evidence="6" id="KW-0411">Iron-sulfur</keyword>
<evidence type="ECO:0000256" key="6">
    <source>
        <dbReference type="ARBA" id="ARBA00023014"/>
    </source>
</evidence>
<evidence type="ECO:0000313" key="9">
    <source>
        <dbReference type="EMBL" id="MBP2110803.1"/>
    </source>
</evidence>
<dbReference type="PROSITE" id="PS51918">
    <property type="entry name" value="RADICAL_SAM"/>
    <property type="match status" value="1"/>
</dbReference>
<comment type="caution">
    <text evidence="9">The sequence shown here is derived from an EMBL/GenBank/DDBJ whole genome shotgun (WGS) entry which is preliminary data.</text>
</comment>
<dbReference type="InterPro" id="IPR013785">
    <property type="entry name" value="Aldolase_TIM"/>
</dbReference>
<name>A0ABS4NL94_9BACL</name>
<dbReference type="CDD" id="cd01335">
    <property type="entry name" value="Radical_SAM"/>
    <property type="match status" value="1"/>
</dbReference>
<dbReference type="NCBIfam" id="TIGR04085">
    <property type="entry name" value="rSAM_more_4Fe4S"/>
    <property type="match status" value="1"/>
</dbReference>
<dbReference type="InterPro" id="IPR000385">
    <property type="entry name" value="MoaA_NifB_PqqE_Fe-S-bd_CS"/>
</dbReference>
<keyword evidence="10" id="KW-1185">Reference proteome</keyword>
<gene>
    <name evidence="9" type="ORF">J2Z70_000943</name>
</gene>
<evidence type="ECO:0000313" key="10">
    <source>
        <dbReference type="Proteomes" id="UP000773462"/>
    </source>
</evidence>
<feature type="domain" description="Radical SAM core" evidence="8">
    <location>
        <begin position="1"/>
        <end position="219"/>
    </location>
</feature>
<evidence type="ECO:0000256" key="7">
    <source>
        <dbReference type="ARBA" id="ARBA00023601"/>
    </source>
</evidence>
<dbReference type="PANTHER" id="PTHR43273:SF3">
    <property type="entry name" value="ANAEROBIC SULFATASE-MATURATING ENZYME HOMOLOG ASLB-RELATED"/>
    <property type="match status" value="1"/>
</dbReference>
<keyword evidence="2" id="KW-0004">4Fe-4S</keyword>
<dbReference type="InterPro" id="IPR023885">
    <property type="entry name" value="4Fe4S-binding_SPASM_dom"/>
</dbReference>
<keyword evidence="3" id="KW-0949">S-adenosyl-L-methionine</keyword>
<dbReference type="SFLD" id="SFLDG01067">
    <property type="entry name" value="SPASM/twitch_domain_containing"/>
    <property type="match status" value="1"/>
</dbReference>
<accession>A0ABS4NL94</accession>
<evidence type="ECO:0000256" key="2">
    <source>
        <dbReference type="ARBA" id="ARBA00022485"/>
    </source>
</evidence>
<dbReference type="RefSeq" id="WP_209869913.1">
    <property type="nucleotide sequence ID" value="NZ_JAGGLV010000002.1"/>
</dbReference>
<sequence>MLIGIWVTKACNLRCSYCYEGNDKKEIDMDRNTADQIINFIQENYSTNDNWSEDPLIIQFHGGEPLLNYDLITYITERLKLLFATYKKIVMFGITTNAVLLDKKKIEFLAENMNYDFSISIDGDKKVHDQTRLFSNGTGSYDAIINKVNMTLEKRKNIRARVTFGAQTVSHLFESIKHLIELGFLVIVCIPDYFDKSWDEKHIDAYLDQLGLLKEYYLRNRLDEKNVEIPILENNIFKKNKCSGGYSSIHIDPTGEIYPCSYVVGDTKYKIGSVHLGGINNDYLADISRINDCNMMECEGCNNYSSCLTVRCRYLNELLTDDGLCPSATICAFENANYSFLKSV</sequence>
<reference evidence="9 10" key="1">
    <citation type="submission" date="2021-03" db="EMBL/GenBank/DDBJ databases">
        <title>Genomic Encyclopedia of Type Strains, Phase IV (KMG-IV): sequencing the most valuable type-strain genomes for metagenomic binning, comparative biology and taxonomic classification.</title>
        <authorList>
            <person name="Goeker M."/>
        </authorList>
    </citation>
    <scope>NUCLEOTIDE SEQUENCE [LARGE SCALE GENOMIC DNA]</scope>
    <source>
        <strain evidence="9 10">DSM 101953</strain>
    </source>
</reference>
<comment type="similarity">
    <text evidence="7">Belongs to the radical SAM superfamily. Anaerobic sulfatase-maturating enzyme family.</text>
</comment>